<evidence type="ECO:0000256" key="5">
    <source>
        <dbReference type="ARBA" id="ARBA00022692"/>
    </source>
</evidence>
<evidence type="ECO:0000256" key="9">
    <source>
        <dbReference type="ARBA" id="ARBA00023136"/>
    </source>
</evidence>
<evidence type="ECO:0000256" key="1">
    <source>
        <dbReference type="ARBA" id="ARBA00004651"/>
    </source>
</evidence>
<keyword evidence="8 11" id="KW-1133">Transmembrane helix</keyword>
<feature type="transmembrane region" description="Helical" evidence="11">
    <location>
        <begin position="607"/>
        <end position="630"/>
    </location>
</feature>
<dbReference type="InterPro" id="IPR029481">
    <property type="entry name" value="ABC_trans_N"/>
</dbReference>
<keyword evidence="14" id="KW-1185">Reference proteome</keyword>
<dbReference type="EMBL" id="LHQR01000027">
    <property type="protein sequence ID" value="KXG51957.1"/>
    <property type="molecule type" value="Genomic_DNA"/>
</dbReference>
<dbReference type="GO" id="GO:0005524">
    <property type="term" value="F:ATP binding"/>
    <property type="evidence" value="ECO:0007669"/>
    <property type="project" value="UniProtKB-KW"/>
</dbReference>
<feature type="transmembrane region" description="Helical" evidence="11">
    <location>
        <begin position="1341"/>
        <end position="1363"/>
    </location>
</feature>
<feature type="transmembrane region" description="Helical" evidence="11">
    <location>
        <begin position="528"/>
        <end position="550"/>
    </location>
</feature>
<keyword evidence="4" id="KW-1003">Cell membrane</keyword>
<keyword evidence="7" id="KW-0067">ATP-binding</keyword>
<dbReference type="Pfam" id="PF06422">
    <property type="entry name" value="PDR_CDR"/>
    <property type="match status" value="1"/>
</dbReference>
<evidence type="ECO:0000313" key="14">
    <source>
        <dbReference type="Proteomes" id="UP000070168"/>
    </source>
</evidence>
<dbReference type="CDD" id="cd03232">
    <property type="entry name" value="ABCG_PDR_domain2"/>
    <property type="match status" value="1"/>
</dbReference>
<sequence>MLDQMANMLDNVVDTPGSETPVSESGGDRDRHITTLARSISQISRTSSVRIGVPSEGINTFLDPTSHPELDPNSDQFDSRKWVKNIFHILAEDPDRYPPRTAGVSFRNLNVFGYGSGSDYQMNFANAWLKVASWVCKKLGSQRKVRIDILREFEGIVHSGEMLVVLGRPGSGCSTFLKTIAGETHGLYLDKEKGSEVQYDGISWDDMHSQFRGEVIYQAETETHFPQLTVSDTLMFAAYARAPSNRLPGVTRDQYATHMRDVVMAMLGLTHTMNTKVGNEIIRGVSGGERKRVSIAETTLCRCHLQCWDNSTRGLDSSTALEFVKNIRLSTDYTGSTAIVAIYQASQSIYDLFDKAIVLYDGRQIYFGSASNARQFFINMGFHCPDRQTTADFLTSLTSPSERLVRPGFEDTVPRTPDEFATRWKESPERKQLLAEIEQNTAGKSDNLAQFHRSRAADKARFTRASSPYTLSYPMQIRLCLWRGFLRLKADMSTTVATLVGNIGMSLIISSVFYDTPDNTDSFNRRGSLIFFAIMISAFSSGQEIMTMWVQRPIVEKHLKYALYHPSAEAISALIVELPSKIILCVVFTLIIYFLPNLRRTPRNFFVFFLYSLTTTLVMSNIFRFIGAISRSVAHAMPPAAVVMLVLVMYTGFIIPIRNMRPWFRWLNYVTPMGYSFEALLINEFSGRSFPCSTFVPGILDMYKNAPLSSKICSQKGAVAGQDFIDGETYINTTYEYKGSNLWRNFGILCFMGAGFFVLYVLSSELIRAKPSKGEILVYPRGKIPAFAKNVRKDDPEEVIASEKGAVSSESRGTTAAIARQTSIFHWENVCFDIKINGTSRRILDNVDGWVKPGTLTALMGVTGAGKTSLLDVLADRVTIGVVSGDMLVDGRLRDDSFQRKTGYVQQQDLHMEASTVREALVFSALLRQPASISRRDKVAYVEEVIRMLGMEEYADAVVGVEGEGLNVEQRKRLTIGVELAAKPDLLLFFDEPTSGLDSQTAWSICTLMRNLANHGQAVLCTIHQPSAMLMQQFDRLLFLAKGGRTVYFGDLGPNMETLIRYFEDKGSPKCPKNANPAEWMLKIIGAAPGSHTDKDWAEQWTNSTERTEVRRQLAEMKEELSKKPVPVQVAEFSEFAMPLWYQFRICTQRTFQQYWRTPSYLYAKTLTCIVPQLFLGFTFWNMDNSIQGMQNEMFAIFMFLVVFPNLVQQMMPAFCKNRGLYEARERPSKAYSWVAFISASIIVELVWNITMSVLAFFCWYYPIGFYRNAEPTNAVTERGGIMYVLIMLFLSFTSTFSSMVIAAIENAETGSSIAQFMFSLCLVFNGVLSSASDMPRFWIFMYRLSPFTYYVSAVLATGLSGATVECSSIEVLTVSPPDGQTCGGYLGPYIQATQGALLNLDASVDCKVCTMSRTDQFLAGLGIEYSDVPRNVGILFAYVAFNITMTFVVYWFFRVPKGRGREVKRT</sequence>
<evidence type="ECO:0000313" key="13">
    <source>
        <dbReference type="EMBL" id="KXG51957.1"/>
    </source>
</evidence>
<accession>A0A135LSL1</accession>
<evidence type="ECO:0000256" key="7">
    <source>
        <dbReference type="ARBA" id="ARBA00022840"/>
    </source>
</evidence>
<dbReference type="STRING" id="5078.A0A135LSL1"/>
<evidence type="ECO:0000256" key="8">
    <source>
        <dbReference type="ARBA" id="ARBA00022989"/>
    </source>
</evidence>
<evidence type="ECO:0000259" key="12">
    <source>
        <dbReference type="PROSITE" id="PS50893"/>
    </source>
</evidence>
<evidence type="ECO:0000256" key="4">
    <source>
        <dbReference type="ARBA" id="ARBA00022475"/>
    </source>
</evidence>
<comment type="subcellular location">
    <subcellularLocation>
        <location evidence="1">Cell membrane</location>
        <topology evidence="1">Multi-pass membrane protein</topology>
    </subcellularLocation>
</comment>
<dbReference type="Pfam" id="PF19055">
    <property type="entry name" value="ABC2_membrane_7"/>
    <property type="match status" value="1"/>
</dbReference>
<gene>
    <name evidence="13" type="ORF">PGRI_082410</name>
</gene>
<comment type="similarity">
    <text evidence="2">Belongs to the ABC transporter superfamily. ABCG family. PDR (TC 3.A.1.205) subfamily.</text>
</comment>
<evidence type="ECO:0000256" key="2">
    <source>
        <dbReference type="ARBA" id="ARBA00006012"/>
    </source>
</evidence>
<dbReference type="SMART" id="SM00382">
    <property type="entry name" value="AAA"/>
    <property type="match status" value="2"/>
</dbReference>
<dbReference type="SUPFAM" id="SSF52540">
    <property type="entry name" value="P-loop containing nucleoside triphosphate hydrolases"/>
    <property type="match status" value="2"/>
</dbReference>
<feature type="region of interest" description="Disordered" evidence="10">
    <location>
        <begin position="1"/>
        <end position="29"/>
    </location>
</feature>
<dbReference type="Gene3D" id="3.40.50.300">
    <property type="entry name" value="P-loop containing nucleotide triphosphate hydrolases"/>
    <property type="match status" value="2"/>
</dbReference>
<dbReference type="PROSITE" id="PS50893">
    <property type="entry name" value="ABC_TRANSPORTER_2"/>
    <property type="match status" value="2"/>
</dbReference>
<dbReference type="Pfam" id="PF14510">
    <property type="entry name" value="ABC_trans_N"/>
    <property type="match status" value="1"/>
</dbReference>
<dbReference type="GO" id="GO:0016887">
    <property type="term" value="F:ATP hydrolysis activity"/>
    <property type="evidence" value="ECO:0007669"/>
    <property type="project" value="InterPro"/>
</dbReference>
<protein>
    <submittedName>
        <fullName evidence="13">CDR ABC transporter</fullName>
    </submittedName>
</protein>
<feature type="transmembrane region" description="Helical" evidence="11">
    <location>
        <begin position="496"/>
        <end position="516"/>
    </location>
</feature>
<dbReference type="Proteomes" id="UP000070168">
    <property type="component" value="Unassembled WGS sequence"/>
</dbReference>
<keyword evidence="5 11" id="KW-0812">Transmembrane</keyword>
<dbReference type="GO" id="GO:0140359">
    <property type="term" value="F:ABC-type transporter activity"/>
    <property type="evidence" value="ECO:0007669"/>
    <property type="project" value="InterPro"/>
</dbReference>
<dbReference type="InterPro" id="IPR010929">
    <property type="entry name" value="PDR_CDR_ABC"/>
</dbReference>
<keyword evidence="9 11" id="KW-0472">Membrane</keyword>
<dbReference type="InterPro" id="IPR043926">
    <property type="entry name" value="ABCG_dom"/>
</dbReference>
<reference evidence="13 14" key="1">
    <citation type="journal article" date="2016" name="BMC Genomics">
        <title>Genome sequencing and secondary metabolism of the postharvest pathogen Penicillium griseofulvum.</title>
        <authorList>
            <person name="Banani H."/>
            <person name="Marcet-Houben M."/>
            <person name="Ballester A.R."/>
            <person name="Abbruscato P."/>
            <person name="Gonzalez-Candelas L."/>
            <person name="Gabaldon T."/>
            <person name="Spadaro D."/>
        </authorList>
    </citation>
    <scope>NUCLEOTIDE SEQUENCE [LARGE SCALE GENOMIC DNA]</scope>
    <source>
        <strain evidence="13 14">PG3</strain>
    </source>
</reference>
<dbReference type="InterPro" id="IPR003593">
    <property type="entry name" value="AAA+_ATPase"/>
</dbReference>
<organism evidence="13 14">
    <name type="scientific">Penicillium patulum</name>
    <name type="common">Penicillium griseofulvum</name>
    <dbReference type="NCBI Taxonomy" id="5078"/>
    <lineage>
        <taxon>Eukaryota</taxon>
        <taxon>Fungi</taxon>
        <taxon>Dikarya</taxon>
        <taxon>Ascomycota</taxon>
        <taxon>Pezizomycotina</taxon>
        <taxon>Eurotiomycetes</taxon>
        <taxon>Eurotiomycetidae</taxon>
        <taxon>Eurotiales</taxon>
        <taxon>Aspergillaceae</taxon>
        <taxon>Penicillium</taxon>
    </lineage>
</organism>
<dbReference type="RefSeq" id="XP_040650493.1">
    <property type="nucleotide sequence ID" value="XM_040795955.1"/>
</dbReference>
<feature type="transmembrane region" description="Helical" evidence="11">
    <location>
        <begin position="570"/>
        <end position="595"/>
    </location>
</feature>
<comment type="caution">
    <text evidence="13">The sequence shown here is derived from an EMBL/GenBank/DDBJ whole genome shotgun (WGS) entry which is preliminary data.</text>
</comment>
<dbReference type="GO" id="GO:0005886">
    <property type="term" value="C:plasma membrane"/>
    <property type="evidence" value="ECO:0007669"/>
    <property type="project" value="UniProtKB-SubCell"/>
</dbReference>
<feature type="transmembrane region" description="Helical" evidence="11">
    <location>
        <begin position="1282"/>
        <end position="1305"/>
    </location>
</feature>
<dbReference type="InterPro" id="IPR034001">
    <property type="entry name" value="ABCG_PDR_1"/>
</dbReference>
<dbReference type="InterPro" id="IPR017871">
    <property type="entry name" value="ABC_transporter-like_CS"/>
</dbReference>
<feature type="transmembrane region" description="Helical" evidence="11">
    <location>
        <begin position="1311"/>
        <end position="1329"/>
    </location>
</feature>
<keyword evidence="6" id="KW-0547">Nucleotide-binding</keyword>
<dbReference type="InterPro" id="IPR034003">
    <property type="entry name" value="ABCG_PDR_2"/>
</dbReference>
<dbReference type="Pfam" id="PF01061">
    <property type="entry name" value="ABC2_membrane"/>
    <property type="match status" value="2"/>
</dbReference>
<evidence type="ECO:0000256" key="10">
    <source>
        <dbReference type="SAM" id="MobiDB-lite"/>
    </source>
</evidence>
<dbReference type="InterPro" id="IPR003439">
    <property type="entry name" value="ABC_transporter-like_ATP-bd"/>
</dbReference>
<feature type="transmembrane region" description="Helical" evidence="11">
    <location>
        <begin position="742"/>
        <end position="762"/>
    </location>
</feature>
<dbReference type="Pfam" id="PF00005">
    <property type="entry name" value="ABC_tran"/>
    <property type="match status" value="2"/>
</dbReference>
<evidence type="ECO:0000256" key="3">
    <source>
        <dbReference type="ARBA" id="ARBA00022448"/>
    </source>
</evidence>
<feature type="domain" description="ABC transporter" evidence="12">
    <location>
        <begin position="129"/>
        <end position="386"/>
    </location>
</feature>
<dbReference type="PANTHER" id="PTHR19241">
    <property type="entry name" value="ATP-BINDING CASSETTE TRANSPORTER"/>
    <property type="match status" value="1"/>
</dbReference>
<dbReference type="InterPro" id="IPR013525">
    <property type="entry name" value="ABC2_TM"/>
</dbReference>
<feature type="transmembrane region" description="Helical" evidence="11">
    <location>
        <begin position="1161"/>
        <end position="1182"/>
    </location>
</feature>
<dbReference type="FunFam" id="3.40.50.300:FF:000881">
    <property type="entry name" value="ABC multidrug transporter A-1"/>
    <property type="match status" value="1"/>
</dbReference>
<dbReference type="FunFam" id="3.40.50.300:FF:000054">
    <property type="entry name" value="ABC multidrug transporter atrF"/>
    <property type="match status" value="1"/>
</dbReference>
<dbReference type="OrthoDB" id="245989at2759"/>
<evidence type="ECO:0000256" key="11">
    <source>
        <dbReference type="SAM" id="Phobius"/>
    </source>
</evidence>
<feature type="transmembrane region" description="Helical" evidence="11">
    <location>
        <begin position="1194"/>
        <end position="1212"/>
    </location>
</feature>
<feature type="transmembrane region" description="Helical" evidence="11">
    <location>
        <begin position="1433"/>
        <end position="1454"/>
    </location>
</feature>
<evidence type="ECO:0000256" key="6">
    <source>
        <dbReference type="ARBA" id="ARBA00022741"/>
    </source>
</evidence>
<dbReference type="InterPro" id="IPR027417">
    <property type="entry name" value="P-loop_NTPase"/>
</dbReference>
<feature type="transmembrane region" description="Helical" evidence="11">
    <location>
        <begin position="636"/>
        <end position="657"/>
    </location>
</feature>
<keyword evidence="3" id="KW-0813">Transport</keyword>
<proteinExistence type="inferred from homology"/>
<dbReference type="PROSITE" id="PS00211">
    <property type="entry name" value="ABC_TRANSPORTER_1"/>
    <property type="match status" value="1"/>
</dbReference>
<name>A0A135LSL1_PENPA</name>
<dbReference type="GeneID" id="63711255"/>
<feature type="transmembrane region" description="Helical" evidence="11">
    <location>
        <begin position="1232"/>
        <end position="1261"/>
    </location>
</feature>
<dbReference type="CDD" id="cd03233">
    <property type="entry name" value="ABCG_PDR_domain1"/>
    <property type="match status" value="1"/>
</dbReference>
<dbReference type="OMA" id="QRMFQQY"/>
<feature type="domain" description="ABC transporter" evidence="12">
    <location>
        <begin position="825"/>
        <end position="1068"/>
    </location>
</feature>